<reference evidence="1 2" key="1">
    <citation type="journal article" date="2013" name="PLoS ONE">
        <title>Genomic and secretomic analyses reveal unique features of the lignocellulolytic enzyme system of Penicillium decumbens.</title>
        <authorList>
            <person name="Liu G."/>
            <person name="Zhang L."/>
            <person name="Wei X."/>
            <person name="Zou G."/>
            <person name="Qin Y."/>
            <person name="Ma L."/>
            <person name="Li J."/>
            <person name="Zheng H."/>
            <person name="Wang S."/>
            <person name="Wang C."/>
            <person name="Xun L."/>
            <person name="Zhao G.-P."/>
            <person name="Zhou Z."/>
            <person name="Qu Y."/>
        </authorList>
    </citation>
    <scope>NUCLEOTIDE SEQUENCE [LARGE SCALE GENOMIC DNA]</scope>
    <source>
        <strain evidence="2">114-2 / CGMCC 5302</strain>
    </source>
</reference>
<dbReference type="AlphaFoldDB" id="S8BAV0"/>
<keyword evidence="2" id="KW-1185">Reference proteome</keyword>
<dbReference type="EMBL" id="KB644414">
    <property type="protein sequence ID" value="EPS31952.1"/>
    <property type="molecule type" value="Genomic_DNA"/>
</dbReference>
<gene>
    <name evidence="1" type="ORF">PDE_06911</name>
</gene>
<organism evidence="1 2">
    <name type="scientific">Penicillium oxalicum (strain 114-2 / CGMCC 5302)</name>
    <name type="common">Penicillium decumbens</name>
    <dbReference type="NCBI Taxonomy" id="933388"/>
    <lineage>
        <taxon>Eukaryota</taxon>
        <taxon>Fungi</taxon>
        <taxon>Dikarya</taxon>
        <taxon>Ascomycota</taxon>
        <taxon>Pezizomycotina</taxon>
        <taxon>Eurotiomycetes</taxon>
        <taxon>Eurotiomycetidae</taxon>
        <taxon>Eurotiales</taxon>
        <taxon>Aspergillaceae</taxon>
        <taxon>Penicillium</taxon>
    </lineage>
</organism>
<dbReference type="Proteomes" id="UP000019376">
    <property type="component" value="Unassembled WGS sequence"/>
</dbReference>
<evidence type="ECO:0000313" key="1">
    <source>
        <dbReference type="EMBL" id="EPS31952.1"/>
    </source>
</evidence>
<accession>S8BAV0</accession>
<proteinExistence type="predicted"/>
<evidence type="ECO:0000313" key="2">
    <source>
        <dbReference type="Proteomes" id="UP000019376"/>
    </source>
</evidence>
<protein>
    <submittedName>
        <fullName evidence="1">Uncharacterized protein</fullName>
    </submittedName>
</protein>
<dbReference type="HOGENOM" id="CLU_2794743_0_0_1"/>
<name>S8BAV0_PENO1</name>
<sequence length="68" mass="7504">MPPRANDNTGGHRLREVQCQISIFGPSNVIQSPQSSGFHNRMAHADSLVLINIVRKGDLSTWETSDLC</sequence>